<dbReference type="InterPro" id="IPR051209">
    <property type="entry name" value="FAD-bind_Monooxygenase_sf"/>
</dbReference>
<comment type="cofactor">
    <cofactor evidence="1">
        <name>FAD</name>
        <dbReference type="ChEBI" id="CHEBI:57692"/>
    </cofactor>
</comment>
<dbReference type="PANTHER" id="PTHR42877">
    <property type="entry name" value="L-ORNITHINE N(5)-MONOOXYGENASE-RELATED"/>
    <property type="match status" value="1"/>
</dbReference>
<evidence type="ECO:0000256" key="2">
    <source>
        <dbReference type="ARBA" id="ARBA00010139"/>
    </source>
</evidence>
<reference evidence="5" key="1">
    <citation type="submission" date="2022-12" db="EMBL/GenBank/DDBJ databases">
        <authorList>
            <person name="Petersen C."/>
        </authorList>
    </citation>
    <scope>NUCLEOTIDE SEQUENCE</scope>
    <source>
        <strain evidence="5">IBT 29495</strain>
    </source>
</reference>
<dbReference type="AlphaFoldDB" id="A0A9X0C379"/>
<keyword evidence="4" id="KW-0274">FAD</keyword>
<dbReference type="InterPro" id="IPR036188">
    <property type="entry name" value="FAD/NAD-bd_sf"/>
</dbReference>
<evidence type="ECO:0000256" key="4">
    <source>
        <dbReference type="ARBA" id="ARBA00022827"/>
    </source>
</evidence>
<dbReference type="Gene3D" id="3.50.50.60">
    <property type="entry name" value="FAD/NAD(P)-binding domain"/>
    <property type="match status" value="1"/>
</dbReference>
<keyword evidence="3" id="KW-0285">Flavoprotein</keyword>
<evidence type="ECO:0000313" key="6">
    <source>
        <dbReference type="Proteomes" id="UP001149954"/>
    </source>
</evidence>
<evidence type="ECO:0000313" key="5">
    <source>
        <dbReference type="EMBL" id="KAJ5496226.1"/>
    </source>
</evidence>
<comment type="similarity">
    <text evidence="2">Belongs to the FAD-binding monooxygenase family.</text>
</comment>
<dbReference type="SUPFAM" id="SSF51905">
    <property type="entry name" value="FAD/NAD(P)-binding domain"/>
    <property type="match status" value="1"/>
</dbReference>
<evidence type="ECO:0000256" key="3">
    <source>
        <dbReference type="ARBA" id="ARBA00022630"/>
    </source>
</evidence>
<name>A0A9X0C379_9EURO</name>
<gene>
    <name evidence="5" type="ORF">N7463_008213</name>
</gene>
<dbReference type="PANTHER" id="PTHR42877:SF12">
    <property type="entry name" value="MONOOXYGENASE"/>
    <property type="match status" value="1"/>
</dbReference>
<sequence length="335" mass="36765">MPTLPYTTRAAESNNRDEYTVLEEPLGTTRHIRIVTSCCHGNGSSGVQIVPAIQPDVEKLIHLIRSPTWIAPPQTERMLKGAAAEVMKSARMDGEKFTPEQIEHIEQDGEYYRSFIKATEEQVNACFRTSLVAHMRAALKKDPDLIRAVIPTTFPAGCRRLPPGPRYLESLSATNVRVVTEGIRKILPGGIELVSGDFVELDAIICATGFDVSFCPRFPIVGKNGNNLQDIWTQNLPAAYMSCSVADMPNYFVFMGPNAPIGHGSVLRIAKQVARLKTSNQSLSALKRFGTSPSIRTLSFRGLSGRATVARGIKMAQLMVLSRLYILGVEFTGSI</sequence>
<dbReference type="EMBL" id="JAPWDS010000005">
    <property type="protein sequence ID" value="KAJ5496226.1"/>
    <property type="molecule type" value="Genomic_DNA"/>
</dbReference>
<evidence type="ECO:0000256" key="1">
    <source>
        <dbReference type="ARBA" id="ARBA00001974"/>
    </source>
</evidence>
<organism evidence="5 6">
    <name type="scientific">Penicillium fimorum</name>
    <dbReference type="NCBI Taxonomy" id="1882269"/>
    <lineage>
        <taxon>Eukaryota</taxon>
        <taxon>Fungi</taxon>
        <taxon>Dikarya</taxon>
        <taxon>Ascomycota</taxon>
        <taxon>Pezizomycotina</taxon>
        <taxon>Eurotiomycetes</taxon>
        <taxon>Eurotiomycetidae</taxon>
        <taxon>Eurotiales</taxon>
        <taxon>Aspergillaceae</taxon>
        <taxon>Penicillium</taxon>
    </lineage>
</organism>
<comment type="caution">
    <text evidence="5">The sequence shown here is derived from an EMBL/GenBank/DDBJ whole genome shotgun (WGS) entry which is preliminary data.</text>
</comment>
<dbReference type="OrthoDB" id="74360at2759"/>
<accession>A0A9X0C379</accession>
<keyword evidence="6" id="KW-1185">Reference proteome</keyword>
<proteinExistence type="inferred from homology"/>
<reference evidence="5" key="2">
    <citation type="journal article" date="2023" name="IMA Fungus">
        <title>Comparative genomic study of the Penicillium genus elucidates a diverse pangenome and 15 lateral gene transfer events.</title>
        <authorList>
            <person name="Petersen C."/>
            <person name="Sorensen T."/>
            <person name="Nielsen M.R."/>
            <person name="Sondergaard T.E."/>
            <person name="Sorensen J.L."/>
            <person name="Fitzpatrick D.A."/>
            <person name="Frisvad J.C."/>
            <person name="Nielsen K.L."/>
        </authorList>
    </citation>
    <scope>NUCLEOTIDE SEQUENCE</scope>
    <source>
        <strain evidence="5">IBT 29495</strain>
    </source>
</reference>
<dbReference type="Proteomes" id="UP001149954">
    <property type="component" value="Unassembled WGS sequence"/>
</dbReference>
<protein>
    <submittedName>
        <fullName evidence="5">Uncharacterized protein</fullName>
    </submittedName>
</protein>